<dbReference type="InterPro" id="IPR003601">
    <property type="entry name" value="Topo_IA_2"/>
</dbReference>
<evidence type="ECO:0000256" key="5">
    <source>
        <dbReference type="ARBA" id="ARBA00023125"/>
    </source>
</evidence>
<keyword evidence="6" id="KW-0413">Isomerase</keyword>
<keyword evidence="4" id="KW-0799">Topoisomerase</keyword>
<comment type="caution">
    <text evidence="14">The sequence shown here is derived from an EMBL/GenBank/DDBJ whole genome shotgun (WGS) entry which is preliminary data.</text>
</comment>
<evidence type="ECO:0000313" key="15">
    <source>
        <dbReference type="Proteomes" id="UP001516588"/>
    </source>
</evidence>
<dbReference type="InterPro" id="IPR013497">
    <property type="entry name" value="Topo_IA_cen"/>
</dbReference>
<dbReference type="PRINTS" id="PR00417">
    <property type="entry name" value="PRTPISMRASEI"/>
</dbReference>
<gene>
    <name evidence="14" type="ORF">INF20_05145</name>
</gene>
<dbReference type="Pfam" id="PF01131">
    <property type="entry name" value="Topoisom_bac"/>
    <property type="match status" value="1"/>
</dbReference>
<evidence type="ECO:0000256" key="8">
    <source>
        <dbReference type="ARBA" id="ARBA00031985"/>
    </source>
</evidence>
<evidence type="ECO:0000256" key="9">
    <source>
        <dbReference type="ARBA" id="ARBA00032235"/>
    </source>
</evidence>
<feature type="compositionally biased region" description="Acidic residues" evidence="11">
    <location>
        <begin position="255"/>
        <end position="265"/>
    </location>
</feature>
<feature type="domain" description="Toprim" evidence="12">
    <location>
        <begin position="2"/>
        <end position="141"/>
    </location>
</feature>
<feature type="compositionally biased region" description="Basic and acidic residues" evidence="11">
    <location>
        <begin position="266"/>
        <end position="277"/>
    </location>
</feature>
<dbReference type="InterPro" id="IPR013825">
    <property type="entry name" value="Topo_IA_cen_sub2"/>
</dbReference>
<evidence type="ECO:0000256" key="4">
    <source>
        <dbReference type="ARBA" id="ARBA00023029"/>
    </source>
</evidence>
<dbReference type="InterPro" id="IPR025589">
    <property type="entry name" value="Toprim_C_rpt"/>
</dbReference>
<feature type="region of interest" description="Disordered" evidence="11">
    <location>
        <begin position="247"/>
        <end position="277"/>
    </location>
</feature>
<feature type="domain" description="Topo IA-type catalytic" evidence="13">
    <location>
        <begin position="163"/>
        <end position="633"/>
    </location>
</feature>
<dbReference type="PROSITE" id="PS50880">
    <property type="entry name" value="TOPRIM"/>
    <property type="match status" value="1"/>
</dbReference>
<keyword evidence="5" id="KW-0238">DNA-binding</keyword>
<dbReference type="Proteomes" id="UP001516588">
    <property type="component" value="Unassembled WGS sequence"/>
</dbReference>
<comment type="similarity">
    <text evidence="2">Belongs to the type IA topoisomerase family.</text>
</comment>
<evidence type="ECO:0000256" key="6">
    <source>
        <dbReference type="ARBA" id="ARBA00023235"/>
    </source>
</evidence>
<dbReference type="InterPro" id="IPR000380">
    <property type="entry name" value="Topo_IA"/>
</dbReference>
<evidence type="ECO:0000259" key="13">
    <source>
        <dbReference type="PROSITE" id="PS52039"/>
    </source>
</evidence>
<accession>A0ABR9QYL2</accession>
<dbReference type="EMBL" id="JADCKA010000007">
    <property type="protein sequence ID" value="MBE5035665.1"/>
    <property type="molecule type" value="Genomic_DNA"/>
</dbReference>
<dbReference type="EC" id="5.6.2.1" evidence="3"/>
<dbReference type="PANTHER" id="PTHR11390">
    <property type="entry name" value="PROKARYOTIC DNA TOPOISOMERASE"/>
    <property type="match status" value="1"/>
</dbReference>
<evidence type="ECO:0000259" key="12">
    <source>
        <dbReference type="PROSITE" id="PS50880"/>
    </source>
</evidence>
<dbReference type="InterPro" id="IPR013826">
    <property type="entry name" value="Topo_IA_cen_sub3"/>
</dbReference>
<comment type="catalytic activity">
    <reaction evidence="1">
        <text>ATP-independent breakage of single-stranded DNA, followed by passage and rejoining.</text>
        <dbReference type="EC" id="5.6.2.1"/>
    </reaction>
</comment>
<dbReference type="Gene3D" id="1.10.290.10">
    <property type="entry name" value="Topoisomerase I, domain 4"/>
    <property type="match status" value="1"/>
</dbReference>
<dbReference type="InterPro" id="IPR034144">
    <property type="entry name" value="TOPRIM_TopoIII"/>
</dbReference>
<dbReference type="InterPro" id="IPR006171">
    <property type="entry name" value="TOPRIM_dom"/>
</dbReference>
<protein>
    <recommendedName>
        <fullName evidence="3">DNA topoisomerase</fullName>
        <ecNumber evidence="3">5.6.2.1</ecNumber>
    </recommendedName>
    <alternativeName>
        <fullName evidence="10">Omega-protein</fullName>
    </alternativeName>
    <alternativeName>
        <fullName evidence="9">Relaxing enzyme</fullName>
    </alternativeName>
    <alternativeName>
        <fullName evidence="7">Swivelase</fullName>
    </alternativeName>
    <alternativeName>
        <fullName evidence="8">Untwisting enzyme</fullName>
    </alternativeName>
</protein>
<keyword evidence="15" id="KW-1185">Reference proteome</keyword>
<dbReference type="SMART" id="SM00437">
    <property type="entry name" value="TOP1Ac"/>
    <property type="match status" value="1"/>
</dbReference>
<dbReference type="SMART" id="SM00493">
    <property type="entry name" value="TOPRIM"/>
    <property type="match status" value="1"/>
</dbReference>
<dbReference type="InterPro" id="IPR013824">
    <property type="entry name" value="Topo_IA_cen_sub1"/>
</dbReference>
<evidence type="ECO:0000256" key="7">
    <source>
        <dbReference type="ARBA" id="ARBA00030003"/>
    </source>
</evidence>
<dbReference type="Pfam" id="PF13342">
    <property type="entry name" value="Toprim_Crpt"/>
    <property type="match status" value="1"/>
</dbReference>
<dbReference type="Gene3D" id="3.40.50.140">
    <property type="match status" value="1"/>
</dbReference>
<evidence type="ECO:0000256" key="2">
    <source>
        <dbReference type="ARBA" id="ARBA00009446"/>
    </source>
</evidence>
<organism evidence="14 15">
    <name type="scientific">Gallibacter intestinalis</name>
    <dbReference type="NCBI Taxonomy" id="2779356"/>
    <lineage>
        <taxon>Bacteria</taxon>
        <taxon>Bacillati</taxon>
        <taxon>Bacillota</taxon>
        <taxon>Clostridia</taxon>
        <taxon>Eubacteriales</taxon>
        <taxon>Eubacteriaceae</taxon>
        <taxon>Gallibacter</taxon>
    </lineage>
</organism>
<evidence type="ECO:0000313" key="14">
    <source>
        <dbReference type="EMBL" id="MBE5035665.1"/>
    </source>
</evidence>
<reference evidence="14 15" key="1">
    <citation type="submission" date="2020-10" db="EMBL/GenBank/DDBJ databases">
        <title>ChiBAC.</title>
        <authorList>
            <person name="Zenner C."/>
            <person name="Hitch T.C.A."/>
            <person name="Clavel T."/>
        </authorList>
    </citation>
    <scope>NUCLEOTIDE SEQUENCE [LARGE SCALE GENOMIC DNA]</scope>
    <source>
        <strain evidence="14 15">DSM 108706</strain>
    </source>
</reference>
<dbReference type="PROSITE" id="PS52039">
    <property type="entry name" value="TOPO_IA_2"/>
    <property type="match status" value="1"/>
</dbReference>
<dbReference type="Gene3D" id="1.10.460.10">
    <property type="entry name" value="Topoisomerase I, domain 2"/>
    <property type="match status" value="1"/>
</dbReference>
<dbReference type="Gene3D" id="2.70.20.10">
    <property type="entry name" value="Topoisomerase I, domain 3"/>
    <property type="match status" value="1"/>
</dbReference>
<proteinExistence type="inferred from homology"/>
<dbReference type="CDD" id="cd03362">
    <property type="entry name" value="TOPRIM_TopoIA_TopoIII"/>
    <property type="match status" value="1"/>
</dbReference>
<dbReference type="PANTHER" id="PTHR11390:SF21">
    <property type="entry name" value="DNA TOPOISOMERASE 3-ALPHA"/>
    <property type="match status" value="1"/>
</dbReference>
<name>A0ABR9QYL2_9FIRM</name>
<sequence>MKKLIIAEKPSVAGNIAEATGGGKRENGYIEGDHYIITWVFGHLLQLYDAVDYDEKMAGSWKMENFPFIPKDFMYKIKTENENRKKTDEGARRQLDTIKKLMDRDDVGEIVSATDWDREGQIIADEIFKYIKTDKKINRLLLNEWTRDEVSAGLDNLKPNTEMESLSDAGFGRQTADWLIGINLTSVATVKYANMGYDALLNVGRVLMPTLKIIYDRDMEIEKFESSKYYKVLLTLENEKGETFEGTFYRPVETGETEDSDDGESSDGKTKRSEKFTDKEEADKILEALTGEKVRVTEKDVDTKRENPPYLFNLSNLQGYITGRYNGWTADKVLKVAQDLYEKKYITYPRTASSVLDESLKDKARKVLATVGKGTPFESELKFKDTKRIFDSSKVESHSAIMPTYVLPQKLSEEERQVYEAVKNRFLAQFLPQAVSEETRLEIKPREEIIQKSEIMDSEDVIIVRGKVQKVEGFRQAEKIQSKDTVLPDVEKGEILTVKDGKVSEVVKKPPKHHTEKTLLKVMETCGKSVDPEQEEDSEEMMMSILSGFSIGTPATRAETIKKLKIAGYITTKNRSLRCTNMGKMMVETFPVRELFDLDYTGRLEKTLADIERGKFKRSEFMSFIKGFVADSVEKIKGDKTFGGTVKIPEDAHVVGKCPECGNPVVETEKAFGCSNWRNGCGFTVWKDDKYIQSFGKKVTPKMVELLLENGKVGFNGLISKKGNRFSAYFIYEKGEDGRYHWRMEFI</sequence>
<evidence type="ECO:0000256" key="10">
    <source>
        <dbReference type="ARBA" id="ARBA00032877"/>
    </source>
</evidence>
<dbReference type="Pfam" id="PF01751">
    <property type="entry name" value="Toprim"/>
    <property type="match status" value="1"/>
</dbReference>
<evidence type="ECO:0000256" key="1">
    <source>
        <dbReference type="ARBA" id="ARBA00000213"/>
    </source>
</evidence>
<dbReference type="InterPro" id="IPR023405">
    <property type="entry name" value="Topo_IA_core_domain"/>
</dbReference>
<dbReference type="InterPro" id="IPR003602">
    <property type="entry name" value="Topo_IA_DNA-bd_dom"/>
</dbReference>
<evidence type="ECO:0000256" key="11">
    <source>
        <dbReference type="SAM" id="MobiDB-lite"/>
    </source>
</evidence>
<dbReference type="SUPFAM" id="SSF56712">
    <property type="entry name" value="Prokaryotic type I DNA topoisomerase"/>
    <property type="match status" value="1"/>
</dbReference>
<dbReference type="RefSeq" id="WP_226385313.1">
    <property type="nucleotide sequence ID" value="NZ_JADCKA010000007.1"/>
</dbReference>
<evidence type="ECO:0000256" key="3">
    <source>
        <dbReference type="ARBA" id="ARBA00012891"/>
    </source>
</evidence>
<dbReference type="SMART" id="SM00436">
    <property type="entry name" value="TOP1Bc"/>
    <property type="match status" value="1"/>
</dbReference>